<comment type="caution">
    <text evidence="11">The sequence shown here is derived from an EMBL/GenBank/DDBJ whole genome shotgun (WGS) entry which is preliminary data.</text>
</comment>
<feature type="transmembrane region" description="Helical" evidence="9">
    <location>
        <begin position="6"/>
        <end position="32"/>
    </location>
</feature>
<dbReference type="FunFam" id="3.30.565.10:FF:000006">
    <property type="entry name" value="Sensor histidine kinase WalK"/>
    <property type="match status" value="1"/>
</dbReference>
<dbReference type="SUPFAM" id="SSF47384">
    <property type="entry name" value="Homodimeric domain of signal transducing histidine kinase"/>
    <property type="match status" value="1"/>
</dbReference>
<dbReference type="InterPro" id="IPR036097">
    <property type="entry name" value="HisK_dim/P_sf"/>
</dbReference>
<comment type="subcellular location">
    <subcellularLocation>
        <location evidence="2">Membrane</location>
    </subcellularLocation>
</comment>
<dbReference type="InterPro" id="IPR004358">
    <property type="entry name" value="Sig_transdc_His_kin-like_C"/>
</dbReference>
<dbReference type="EMBL" id="JADIML010000030">
    <property type="protein sequence ID" value="MBO8462507.1"/>
    <property type="molecule type" value="Genomic_DNA"/>
</dbReference>
<feature type="domain" description="Histidine kinase" evidence="10">
    <location>
        <begin position="339"/>
        <end position="554"/>
    </location>
</feature>
<dbReference type="CDD" id="cd00075">
    <property type="entry name" value="HATPase"/>
    <property type="match status" value="1"/>
</dbReference>
<evidence type="ECO:0000256" key="8">
    <source>
        <dbReference type="ARBA" id="ARBA00023136"/>
    </source>
</evidence>
<evidence type="ECO:0000256" key="2">
    <source>
        <dbReference type="ARBA" id="ARBA00004370"/>
    </source>
</evidence>
<accession>A0A9D9HZ48</accession>
<keyword evidence="6" id="KW-0418">Kinase</keyword>
<dbReference type="InterPro" id="IPR003661">
    <property type="entry name" value="HisK_dim/P_dom"/>
</dbReference>
<dbReference type="InterPro" id="IPR035965">
    <property type="entry name" value="PAS-like_dom_sf"/>
</dbReference>
<dbReference type="Proteomes" id="UP000823618">
    <property type="component" value="Unassembled WGS sequence"/>
</dbReference>
<evidence type="ECO:0000256" key="1">
    <source>
        <dbReference type="ARBA" id="ARBA00000085"/>
    </source>
</evidence>
<dbReference type="Pfam" id="PF00512">
    <property type="entry name" value="HisKA"/>
    <property type="match status" value="1"/>
</dbReference>
<dbReference type="SMART" id="SM00388">
    <property type="entry name" value="HisKA"/>
    <property type="match status" value="1"/>
</dbReference>
<evidence type="ECO:0000256" key="7">
    <source>
        <dbReference type="ARBA" id="ARBA00023012"/>
    </source>
</evidence>
<keyword evidence="8 9" id="KW-0472">Membrane</keyword>
<reference evidence="11" key="2">
    <citation type="journal article" date="2021" name="PeerJ">
        <title>Extensive microbial diversity within the chicken gut microbiome revealed by metagenomics and culture.</title>
        <authorList>
            <person name="Gilroy R."/>
            <person name="Ravi A."/>
            <person name="Getino M."/>
            <person name="Pursley I."/>
            <person name="Horton D.L."/>
            <person name="Alikhan N.F."/>
            <person name="Baker D."/>
            <person name="Gharbi K."/>
            <person name="Hall N."/>
            <person name="Watson M."/>
            <person name="Adriaenssens E.M."/>
            <person name="Foster-Nyarko E."/>
            <person name="Jarju S."/>
            <person name="Secka A."/>
            <person name="Antonio M."/>
            <person name="Oren A."/>
            <person name="Chaudhuri R.R."/>
            <person name="La Ragione R."/>
            <person name="Hildebrand F."/>
            <person name="Pallen M.J."/>
        </authorList>
    </citation>
    <scope>NUCLEOTIDE SEQUENCE</scope>
    <source>
        <strain evidence="11">E3-2379</strain>
    </source>
</reference>
<keyword evidence="5" id="KW-0808">Transferase</keyword>
<dbReference type="GO" id="GO:0005886">
    <property type="term" value="C:plasma membrane"/>
    <property type="evidence" value="ECO:0007669"/>
    <property type="project" value="TreeGrafter"/>
</dbReference>
<dbReference type="InterPro" id="IPR050351">
    <property type="entry name" value="BphY/WalK/GraS-like"/>
</dbReference>
<dbReference type="Pfam" id="PF13596">
    <property type="entry name" value="PAS_10"/>
    <property type="match status" value="1"/>
</dbReference>
<dbReference type="SUPFAM" id="SSF55785">
    <property type="entry name" value="PYP-like sensor domain (PAS domain)"/>
    <property type="match status" value="1"/>
</dbReference>
<dbReference type="Gene3D" id="3.30.565.10">
    <property type="entry name" value="Histidine kinase-like ATPase, C-terminal domain"/>
    <property type="match status" value="1"/>
</dbReference>
<evidence type="ECO:0000313" key="12">
    <source>
        <dbReference type="Proteomes" id="UP000823618"/>
    </source>
</evidence>
<dbReference type="PROSITE" id="PS50109">
    <property type="entry name" value="HIS_KIN"/>
    <property type="match status" value="1"/>
</dbReference>
<proteinExistence type="predicted"/>
<dbReference type="SMART" id="SM00387">
    <property type="entry name" value="HATPase_c"/>
    <property type="match status" value="1"/>
</dbReference>
<dbReference type="PRINTS" id="PR00344">
    <property type="entry name" value="BCTRLSENSOR"/>
</dbReference>
<dbReference type="PANTHER" id="PTHR45453">
    <property type="entry name" value="PHOSPHATE REGULON SENSOR PROTEIN PHOR"/>
    <property type="match status" value="1"/>
</dbReference>
<dbReference type="Gene3D" id="3.30.450.20">
    <property type="entry name" value="PAS domain"/>
    <property type="match status" value="1"/>
</dbReference>
<evidence type="ECO:0000256" key="9">
    <source>
        <dbReference type="SAM" id="Phobius"/>
    </source>
</evidence>
<keyword evidence="7" id="KW-0902">Two-component regulatory system</keyword>
<dbReference type="SUPFAM" id="SSF55874">
    <property type="entry name" value="ATPase domain of HSP90 chaperone/DNA topoisomerase II/histidine kinase"/>
    <property type="match status" value="1"/>
</dbReference>
<evidence type="ECO:0000256" key="5">
    <source>
        <dbReference type="ARBA" id="ARBA00022679"/>
    </source>
</evidence>
<name>A0A9D9HZ48_9FIRM</name>
<dbReference type="GO" id="GO:0004721">
    <property type="term" value="F:phosphoprotein phosphatase activity"/>
    <property type="evidence" value="ECO:0007669"/>
    <property type="project" value="TreeGrafter"/>
</dbReference>
<evidence type="ECO:0000256" key="4">
    <source>
        <dbReference type="ARBA" id="ARBA00022553"/>
    </source>
</evidence>
<dbReference type="InterPro" id="IPR003594">
    <property type="entry name" value="HATPase_dom"/>
</dbReference>
<keyword evidence="4" id="KW-0597">Phosphoprotein</keyword>
<keyword evidence="9" id="KW-0812">Transmembrane</keyword>
<comment type="catalytic activity">
    <reaction evidence="1">
        <text>ATP + protein L-histidine = ADP + protein N-phospho-L-histidine.</text>
        <dbReference type="EC" id="2.7.13.3"/>
    </reaction>
</comment>
<evidence type="ECO:0000256" key="3">
    <source>
        <dbReference type="ARBA" id="ARBA00012438"/>
    </source>
</evidence>
<dbReference type="PANTHER" id="PTHR45453:SF1">
    <property type="entry name" value="PHOSPHATE REGULON SENSOR PROTEIN PHOR"/>
    <property type="match status" value="1"/>
</dbReference>
<dbReference type="InterPro" id="IPR036890">
    <property type="entry name" value="HATPase_C_sf"/>
</dbReference>
<dbReference type="Pfam" id="PF02518">
    <property type="entry name" value="HATPase_c"/>
    <property type="match status" value="1"/>
</dbReference>
<dbReference type="AlphaFoldDB" id="A0A9D9HZ48"/>
<keyword evidence="9" id="KW-1133">Transmembrane helix</keyword>
<dbReference type="CDD" id="cd00082">
    <property type="entry name" value="HisKA"/>
    <property type="match status" value="1"/>
</dbReference>
<sequence length="557" mass="62657">MTSKIFRSIILVAGSILLASFLLIFGVLYSYFIGELKKELRYGANYVAKGIEMSGIEYLEQLESQNRITLMEADGTVIYDSEAKIETMENHANRKEVKDAVVTGSGEDIRYSKTLSERTSYYAVRLHNGYILRLAKQQKTVATILLGITQPLLYILAFMFLLGAFVANKLAKKITEPVNNLDLEHPERNEAYDEVAPLLTKIYRQKSMIKEQLEEARKRQEEFEMITENMEEGFLIIDNKMEILSCNSSTKKLFDLKDMVPHQNVVTLNRTEKFQKVMKQVLEGKHQEIEMEIEENYYQLIANPVFHGKGHEIAGAVIVFVNITDRIAGEKLRREFTANVSHELKTPLTSISGFAEIMQNGIVKQEDVPKFAGNIFKESQRLIALVNDIIKLSQLDEGILPYEKEEISLKGLADEVVLRLQPIAHKKGIRLEVLGEDLCLKTVRPVLEEILYNLCDNAIKYNKEKGSVKVLIEKKVQGIAVSVTDTGVGIPLSSQNRIFERFYRVDKSHSKEIGGTGLGLSIVKHGAAYLGASVKVDSIVGVGTTITVLFLGQKSLS</sequence>
<evidence type="ECO:0000313" key="11">
    <source>
        <dbReference type="EMBL" id="MBO8462507.1"/>
    </source>
</evidence>
<dbReference type="FunFam" id="1.10.287.130:FF:000001">
    <property type="entry name" value="Two-component sensor histidine kinase"/>
    <property type="match status" value="1"/>
</dbReference>
<dbReference type="InterPro" id="IPR005467">
    <property type="entry name" value="His_kinase_dom"/>
</dbReference>
<evidence type="ECO:0000259" key="10">
    <source>
        <dbReference type="PROSITE" id="PS50109"/>
    </source>
</evidence>
<protein>
    <recommendedName>
        <fullName evidence="3">histidine kinase</fullName>
        <ecNumber evidence="3">2.7.13.3</ecNumber>
    </recommendedName>
</protein>
<organism evidence="11 12">
    <name type="scientific">Candidatus Scybalomonas excrementavium</name>
    <dbReference type="NCBI Taxonomy" id="2840943"/>
    <lineage>
        <taxon>Bacteria</taxon>
        <taxon>Bacillati</taxon>
        <taxon>Bacillota</taxon>
        <taxon>Clostridia</taxon>
        <taxon>Lachnospirales</taxon>
        <taxon>Lachnospiraceae</taxon>
        <taxon>Lachnospiraceae incertae sedis</taxon>
        <taxon>Candidatus Scybalomonas</taxon>
    </lineage>
</organism>
<feature type="transmembrane region" description="Helical" evidence="9">
    <location>
        <begin position="141"/>
        <end position="167"/>
    </location>
</feature>
<reference evidence="11" key="1">
    <citation type="submission" date="2020-10" db="EMBL/GenBank/DDBJ databases">
        <authorList>
            <person name="Gilroy R."/>
        </authorList>
    </citation>
    <scope>NUCLEOTIDE SEQUENCE</scope>
    <source>
        <strain evidence="11">E3-2379</strain>
    </source>
</reference>
<dbReference type="GO" id="GO:0000155">
    <property type="term" value="F:phosphorelay sensor kinase activity"/>
    <property type="evidence" value="ECO:0007669"/>
    <property type="project" value="InterPro"/>
</dbReference>
<dbReference type="EC" id="2.7.13.3" evidence="3"/>
<dbReference type="Gene3D" id="1.10.287.130">
    <property type="match status" value="1"/>
</dbReference>
<dbReference type="GO" id="GO:0016036">
    <property type="term" value="P:cellular response to phosphate starvation"/>
    <property type="evidence" value="ECO:0007669"/>
    <property type="project" value="TreeGrafter"/>
</dbReference>
<gene>
    <name evidence="11" type="ORF">IAC13_01085</name>
</gene>
<evidence type="ECO:0000256" key="6">
    <source>
        <dbReference type="ARBA" id="ARBA00022777"/>
    </source>
</evidence>